<keyword evidence="7" id="KW-0131">Cell cycle</keyword>
<dbReference type="PROSITE" id="PS51779">
    <property type="entry name" value="POTRA"/>
    <property type="match status" value="1"/>
</dbReference>
<dbReference type="Gene3D" id="3.10.20.310">
    <property type="entry name" value="membrane protein fhac"/>
    <property type="match status" value="1"/>
</dbReference>
<dbReference type="InterPro" id="IPR034746">
    <property type="entry name" value="POTRA"/>
</dbReference>
<dbReference type="Pfam" id="PF03799">
    <property type="entry name" value="FtsQ_DivIB_C"/>
    <property type="match status" value="1"/>
</dbReference>
<keyword evidence="5 8" id="KW-1133">Transmembrane helix</keyword>
<feature type="domain" description="POTRA" evidence="9">
    <location>
        <begin position="40"/>
        <end position="109"/>
    </location>
</feature>
<evidence type="ECO:0000259" key="9">
    <source>
        <dbReference type="PROSITE" id="PS51779"/>
    </source>
</evidence>
<reference evidence="10" key="1">
    <citation type="submission" date="2020-09" db="EMBL/GenBank/DDBJ databases">
        <title>New species isolated from human feces.</title>
        <authorList>
            <person name="Kitahara M."/>
            <person name="Shigeno Y."/>
            <person name="Shime M."/>
            <person name="Matsumoto Y."/>
            <person name="Nakamura S."/>
            <person name="Motooka D."/>
            <person name="Fukuoka S."/>
            <person name="Nishikawa H."/>
            <person name="Benno Y."/>
        </authorList>
    </citation>
    <scope>NUCLEOTIDE SEQUENCE</scope>
    <source>
        <strain evidence="10">MM50</strain>
    </source>
</reference>
<accession>A0A810Q2N4</accession>
<sequence>MARRSRRNRRRRRGRFAFLYRLLCFVLICAAIVGALVLFFKVDTISVSGNDRYSRETILAASGVSEGDNLFLLNKYDAAARITEALPYVESVRLSRKLPGTLCIDIVECSDPAGIQQDGHCWLISPEGKLVDSPAEAPNGCPMVVGLSLTDPQVGSLAAVPEEQSGDLARLLELLRQLRSKGMTAQIGEIRFEESGIVLRYQDRLDVYLDREDDFAYRLRYLAAVLEKLEENETGTIRWDAEGSARFIPG</sequence>
<dbReference type="PANTHER" id="PTHR37820:SF1">
    <property type="entry name" value="CELL DIVISION PROTEIN FTSQ"/>
    <property type="match status" value="1"/>
</dbReference>
<keyword evidence="11" id="KW-1185">Reference proteome</keyword>
<dbReference type="EMBL" id="AP023418">
    <property type="protein sequence ID" value="BCK80745.1"/>
    <property type="molecule type" value="Genomic_DNA"/>
</dbReference>
<protein>
    <recommendedName>
        <fullName evidence="9">POTRA domain-containing protein</fullName>
    </recommendedName>
</protein>
<organism evidence="10 11">
    <name type="scientific">Vescimonas coprocola</name>
    <dbReference type="NCBI Taxonomy" id="2714355"/>
    <lineage>
        <taxon>Bacteria</taxon>
        <taxon>Bacillati</taxon>
        <taxon>Bacillota</taxon>
        <taxon>Clostridia</taxon>
        <taxon>Eubacteriales</taxon>
        <taxon>Oscillospiraceae</taxon>
        <taxon>Vescimonas</taxon>
    </lineage>
</organism>
<evidence type="ECO:0000256" key="2">
    <source>
        <dbReference type="ARBA" id="ARBA00022475"/>
    </source>
</evidence>
<evidence type="ECO:0000256" key="8">
    <source>
        <dbReference type="SAM" id="Phobius"/>
    </source>
</evidence>
<feature type="transmembrane region" description="Helical" evidence="8">
    <location>
        <begin position="20"/>
        <end position="40"/>
    </location>
</feature>
<evidence type="ECO:0000256" key="4">
    <source>
        <dbReference type="ARBA" id="ARBA00022692"/>
    </source>
</evidence>
<evidence type="ECO:0000256" key="1">
    <source>
        <dbReference type="ARBA" id="ARBA00004370"/>
    </source>
</evidence>
<proteinExistence type="predicted"/>
<dbReference type="Proteomes" id="UP000681035">
    <property type="component" value="Chromosome"/>
</dbReference>
<gene>
    <name evidence="10" type="ORF">MM50RIKEN_05080</name>
</gene>
<keyword evidence="6 8" id="KW-0472">Membrane</keyword>
<dbReference type="InterPro" id="IPR013685">
    <property type="entry name" value="POTRA_FtsQ_type"/>
</dbReference>
<name>A0A810Q2N4_9FIRM</name>
<dbReference type="KEGG" id="vcop:MM50RIKEN_05080"/>
<evidence type="ECO:0000256" key="5">
    <source>
        <dbReference type="ARBA" id="ARBA00022989"/>
    </source>
</evidence>
<dbReference type="InterPro" id="IPR050487">
    <property type="entry name" value="FtsQ_DivIB"/>
</dbReference>
<dbReference type="PANTHER" id="PTHR37820">
    <property type="entry name" value="CELL DIVISION PROTEIN DIVIB"/>
    <property type="match status" value="1"/>
</dbReference>
<evidence type="ECO:0000256" key="6">
    <source>
        <dbReference type="ARBA" id="ARBA00023136"/>
    </source>
</evidence>
<dbReference type="Pfam" id="PF08478">
    <property type="entry name" value="POTRA_1"/>
    <property type="match status" value="1"/>
</dbReference>
<dbReference type="GO" id="GO:0005886">
    <property type="term" value="C:plasma membrane"/>
    <property type="evidence" value="ECO:0007669"/>
    <property type="project" value="TreeGrafter"/>
</dbReference>
<comment type="subcellular location">
    <subcellularLocation>
        <location evidence="1">Membrane</location>
    </subcellularLocation>
</comment>
<keyword evidence="3" id="KW-0132">Cell division</keyword>
<evidence type="ECO:0000256" key="3">
    <source>
        <dbReference type="ARBA" id="ARBA00022618"/>
    </source>
</evidence>
<dbReference type="RefSeq" id="WP_213541610.1">
    <property type="nucleotide sequence ID" value="NZ_AP023418.1"/>
</dbReference>
<evidence type="ECO:0000313" key="11">
    <source>
        <dbReference type="Proteomes" id="UP000681035"/>
    </source>
</evidence>
<dbReference type="AlphaFoldDB" id="A0A810Q2N4"/>
<keyword evidence="4 8" id="KW-0812">Transmembrane</keyword>
<evidence type="ECO:0000313" key="10">
    <source>
        <dbReference type="EMBL" id="BCK80745.1"/>
    </source>
</evidence>
<keyword evidence="2" id="KW-1003">Cell membrane</keyword>
<dbReference type="InterPro" id="IPR005548">
    <property type="entry name" value="Cell_div_FtsQ/DivIB_C"/>
</dbReference>
<evidence type="ECO:0000256" key="7">
    <source>
        <dbReference type="ARBA" id="ARBA00023306"/>
    </source>
</evidence>
<dbReference type="GO" id="GO:0051301">
    <property type="term" value="P:cell division"/>
    <property type="evidence" value="ECO:0007669"/>
    <property type="project" value="UniProtKB-KW"/>
</dbReference>